<protein>
    <recommendedName>
        <fullName evidence="4">Tryptophan-rich sensory protein</fullName>
    </recommendedName>
</protein>
<keyword evidence="1" id="KW-0812">Transmembrane</keyword>
<evidence type="ECO:0000313" key="2">
    <source>
        <dbReference type="EMBL" id="UUL84052.1"/>
    </source>
</evidence>
<feature type="transmembrane region" description="Helical" evidence="1">
    <location>
        <begin position="88"/>
        <end position="106"/>
    </location>
</feature>
<name>A0ABY5LCA6_9SPHN</name>
<feature type="transmembrane region" description="Helical" evidence="1">
    <location>
        <begin position="145"/>
        <end position="166"/>
    </location>
</feature>
<feature type="transmembrane region" description="Helical" evidence="1">
    <location>
        <begin position="178"/>
        <end position="197"/>
    </location>
</feature>
<feature type="transmembrane region" description="Helical" evidence="1">
    <location>
        <begin position="203"/>
        <end position="222"/>
    </location>
</feature>
<reference evidence="2" key="1">
    <citation type="submission" date="2022-07" db="EMBL/GenBank/DDBJ databases">
        <title>Sphingomonas sp. nov., a novel bacterium isolated from the north slope of the Mount Everest.</title>
        <authorList>
            <person name="Cui X."/>
            <person name="Liu Y."/>
        </authorList>
    </citation>
    <scope>NUCLEOTIDE SEQUENCE</scope>
    <source>
        <strain evidence="2">S5-59</strain>
    </source>
</reference>
<gene>
    <name evidence="2" type="ORF">NMP03_07670</name>
</gene>
<accession>A0ABY5LCA6</accession>
<feature type="transmembrane region" description="Helical" evidence="1">
    <location>
        <begin position="113"/>
        <end position="133"/>
    </location>
</feature>
<dbReference type="RefSeq" id="WP_256507887.1">
    <property type="nucleotide sequence ID" value="NZ_CP101740.1"/>
</dbReference>
<dbReference type="PANTHER" id="PTHR33802:SF1">
    <property type="entry name" value="XK-RELATED PROTEIN"/>
    <property type="match status" value="1"/>
</dbReference>
<keyword evidence="3" id="KW-1185">Reference proteome</keyword>
<feature type="transmembrane region" description="Helical" evidence="1">
    <location>
        <begin position="229"/>
        <end position="247"/>
    </location>
</feature>
<feature type="transmembrane region" description="Helical" evidence="1">
    <location>
        <begin position="12"/>
        <end position="32"/>
    </location>
</feature>
<feature type="transmembrane region" description="Helical" evidence="1">
    <location>
        <begin position="53"/>
        <end position="76"/>
    </location>
</feature>
<keyword evidence="1" id="KW-1133">Transmembrane helix</keyword>
<dbReference type="Proteomes" id="UP001058533">
    <property type="component" value="Chromosome"/>
</dbReference>
<sequence>MLSLYLSSDGFRAITVLLLAIGQAVMSQWPDWRKWPETIASRSARQSTPAVPIDWAFAVWGLIFLECFGFGIWQLLPGQLDDPLLRSIGWLAAGVFALNIAWEYYVPRRDIDWGSVAIIVAALAVLLTIVWRIEAAEPHNAATFWLVAAPFQLFSGWISAATFVNLSSTLRFSGVAIGTGRSVALIAAAALLGSVIAAKTGALIYGGAIAWALFGIVVANRGRVPNSRVAIAAGLLAPAVPLAALLGS</sequence>
<evidence type="ECO:0000256" key="1">
    <source>
        <dbReference type="SAM" id="Phobius"/>
    </source>
</evidence>
<organism evidence="2 3">
    <name type="scientific">Sphingomonas qomolangmaensis</name>
    <dbReference type="NCBI Taxonomy" id="2918765"/>
    <lineage>
        <taxon>Bacteria</taxon>
        <taxon>Pseudomonadati</taxon>
        <taxon>Pseudomonadota</taxon>
        <taxon>Alphaproteobacteria</taxon>
        <taxon>Sphingomonadales</taxon>
        <taxon>Sphingomonadaceae</taxon>
        <taxon>Sphingomonas</taxon>
    </lineage>
</organism>
<keyword evidence="1" id="KW-0472">Membrane</keyword>
<evidence type="ECO:0008006" key="4">
    <source>
        <dbReference type="Google" id="ProtNLM"/>
    </source>
</evidence>
<dbReference type="EMBL" id="CP101740">
    <property type="protein sequence ID" value="UUL84052.1"/>
    <property type="molecule type" value="Genomic_DNA"/>
</dbReference>
<evidence type="ECO:0000313" key="3">
    <source>
        <dbReference type="Proteomes" id="UP001058533"/>
    </source>
</evidence>
<proteinExistence type="predicted"/>
<dbReference type="PANTHER" id="PTHR33802">
    <property type="entry name" value="SI:CH211-161H7.5-RELATED"/>
    <property type="match status" value="1"/>
</dbReference>